<keyword evidence="1" id="KW-0678">Repressor</keyword>
<dbReference type="SUPFAM" id="SSF48498">
    <property type="entry name" value="Tetracyclin repressor-like, C-terminal domain"/>
    <property type="match status" value="1"/>
</dbReference>
<dbReference type="InterPro" id="IPR036271">
    <property type="entry name" value="Tet_transcr_reg_TetR-rel_C_sf"/>
</dbReference>
<dbReference type="AlphaFoldDB" id="A0A5C0B083"/>
<dbReference type="PRINTS" id="PR00455">
    <property type="entry name" value="HTHTETR"/>
</dbReference>
<evidence type="ECO:0000256" key="1">
    <source>
        <dbReference type="ARBA" id="ARBA00022491"/>
    </source>
</evidence>
<dbReference type="RefSeq" id="WP_148816413.1">
    <property type="nucleotide sequence ID" value="NZ_CP043046.1"/>
</dbReference>
<organism evidence="7 8">
    <name type="scientific">Pigmentiphaga aceris</name>
    <dbReference type="NCBI Taxonomy" id="1940612"/>
    <lineage>
        <taxon>Bacteria</taxon>
        <taxon>Pseudomonadati</taxon>
        <taxon>Pseudomonadota</taxon>
        <taxon>Betaproteobacteria</taxon>
        <taxon>Burkholderiales</taxon>
        <taxon>Alcaligenaceae</taxon>
        <taxon>Pigmentiphaga</taxon>
    </lineage>
</organism>
<dbReference type="PANTHER" id="PTHR30055:SF240">
    <property type="entry name" value="HTH-TYPE TRANSCRIPTIONAL REGULATOR ACRR"/>
    <property type="match status" value="1"/>
</dbReference>
<evidence type="ECO:0000256" key="5">
    <source>
        <dbReference type="PROSITE-ProRule" id="PRU00335"/>
    </source>
</evidence>
<gene>
    <name evidence="7" type="ORF">FXN63_17095</name>
</gene>
<keyword evidence="8" id="KW-1185">Reference proteome</keyword>
<reference evidence="7 8" key="1">
    <citation type="submission" date="2019-08" db="EMBL/GenBank/DDBJ databases">
        <title>Amphibian skin-associated Pigmentiphaga: genome sequence and occurrence across geography and hosts.</title>
        <authorList>
            <person name="Bletz M.C."/>
            <person name="Bunk B."/>
            <person name="Sproeer C."/>
            <person name="Biwer P."/>
            <person name="Reiter S."/>
            <person name="Rabemananjara F.C.E."/>
            <person name="Schulz S."/>
            <person name="Overmann J."/>
            <person name="Vences M."/>
        </authorList>
    </citation>
    <scope>NUCLEOTIDE SEQUENCE [LARGE SCALE GENOMIC DNA]</scope>
    <source>
        <strain evidence="7 8">Mada1488</strain>
    </source>
</reference>
<feature type="DNA-binding region" description="H-T-H motif" evidence="5">
    <location>
        <begin position="33"/>
        <end position="52"/>
    </location>
</feature>
<sequence>MVRKTKEEALETRQRILETAECIFHHKGVAHTSLHDIAEAAGVTRGAIYWHFKNKTDMIDAMLQQVVLPMEEAFRVQVEDSQLDPIEQLRSCNGIALRSLRDDERIRRIVEILFFKCEYVDETADMQRRHISSRALSLQRLEKWLRSATEVKLLPATVDPVQSAISLHALTDGLLLNWLLVPNSFDVVELGTQMTDIFLRGLGWCPTEQQMKSG</sequence>
<dbReference type="InterPro" id="IPR009057">
    <property type="entry name" value="Homeodomain-like_sf"/>
</dbReference>
<evidence type="ECO:0000259" key="6">
    <source>
        <dbReference type="PROSITE" id="PS50977"/>
    </source>
</evidence>
<dbReference type="GO" id="GO:0000976">
    <property type="term" value="F:transcription cis-regulatory region binding"/>
    <property type="evidence" value="ECO:0007669"/>
    <property type="project" value="TreeGrafter"/>
</dbReference>
<keyword evidence="4" id="KW-0804">Transcription</keyword>
<dbReference type="Proteomes" id="UP000325161">
    <property type="component" value="Chromosome"/>
</dbReference>
<dbReference type="InterPro" id="IPR001647">
    <property type="entry name" value="HTH_TetR"/>
</dbReference>
<dbReference type="OrthoDB" id="5816932at2"/>
<dbReference type="Pfam" id="PF00440">
    <property type="entry name" value="TetR_N"/>
    <property type="match status" value="1"/>
</dbReference>
<dbReference type="InterPro" id="IPR023772">
    <property type="entry name" value="DNA-bd_HTH_TetR-type_CS"/>
</dbReference>
<name>A0A5C0B083_9BURK</name>
<dbReference type="SUPFAM" id="SSF46689">
    <property type="entry name" value="Homeodomain-like"/>
    <property type="match status" value="1"/>
</dbReference>
<proteinExistence type="predicted"/>
<dbReference type="PROSITE" id="PS50977">
    <property type="entry name" value="HTH_TETR_2"/>
    <property type="match status" value="1"/>
</dbReference>
<dbReference type="PANTHER" id="PTHR30055">
    <property type="entry name" value="HTH-TYPE TRANSCRIPTIONAL REGULATOR RUTR"/>
    <property type="match status" value="1"/>
</dbReference>
<dbReference type="EMBL" id="CP043046">
    <property type="protein sequence ID" value="QEI07366.1"/>
    <property type="molecule type" value="Genomic_DNA"/>
</dbReference>
<evidence type="ECO:0000256" key="2">
    <source>
        <dbReference type="ARBA" id="ARBA00023015"/>
    </source>
</evidence>
<accession>A0A5C0B083</accession>
<evidence type="ECO:0000256" key="4">
    <source>
        <dbReference type="ARBA" id="ARBA00023163"/>
    </source>
</evidence>
<dbReference type="InterPro" id="IPR013572">
    <property type="entry name" value="Tscrpt_reg_MAATS_C"/>
</dbReference>
<dbReference type="Gene3D" id="1.10.357.10">
    <property type="entry name" value="Tetracycline Repressor, domain 2"/>
    <property type="match status" value="1"/>
</dbReference>
<protein>
    <submittedName>
        <fullName evidence="7">TetR family transcriptional regulator</fullName>
    </submittedName>
</protein>
<evidence type="ECO:0000313" key="8">
    <source>
        <dbReference type="Proteomes" id="UP000325161"/>
    </source>
</evidence>
<dbReference type="Pfam" id="PF08361">
    <property type="entry name" value="TetR_C_2"/>
    <property type="match status" value="1"/>
</dbReference>
<evidence type="ECO:0000256" key="3">
    <source>
        <dbReference type="ARBA" id="ARBA00023125"/>
    </source>
</evidence>
<evidence type="ECO:0000313" key="7">
    <source>
        <dbReference type="EMBL" id="QEI07366.1"/>
    </source>
</evidence>
<dbReference type="KEGG" id="pacr:FXN63_17095"/>
<dbReference type="GO" id="GO:0003700">
    <property type="term" value="F:DNA-binding transcription factor activity"/>
    <property type="evidence" value="ECO:0007669"/>
    <property type="project" value="TreeGrafter"/>
</dbReference>
<dbReference type="InterPro" id="IPR050109">
    <property type="entry name" value="HTH-type_TetR-like_transc_reg"/>
</dbReference>
<feature type="domain" description="HTH tetR-type" evidence="6">
    <location>
        <begin position="10"/>
        <end position="70"/>
    </location>
</feature>
<keyword evidence="3 5" id="KW-0238">DNA-binding</keyword>
<keyword evidence="2" id="KW-0805">Transcription regulation</keyword>
<dbReference type="PROSITE" id="PS01081">
    <property type="entry name" value="HTH_TETR_1"/>
    <property type="match status" value="1"/>
</dbReference>